<name>A0A286RLB9_9BACT</name>
<reference evidence="1 2" key="1">
    <citation type="journal article" name="Front. Microbiol.">
        <title>Sugar Metabolism of the First Thermophilic Planctomycete Thermogutta terrifontis: Comparative Genomic and Transcriptomic Approaches.</title>
        <authorList>
            <person name="Elcheninov A.G."/>
            <person name="Menzel P."/>
            <person name="Gudbergsdottir S.R."/>
            <person name="Slesarev A.I."/>
            <person name="Kadnikov V.V."/>
            <person name="Krogh A."/>
            <person name="Bonch-Osmolovskaya E.A."/>
            <person name="Peng X."/>
            <person name="Kublanov I.V."/>
        </authorList>
    </citation>
    <scope>NUCLEOTIDE SEQUENCE [LARGE SCALE GENOMIC DNA]</scope>
    <source>
        <strain evidence="1 2">R1</strain>
    </source>
</reference>
<sequence length="38" mass="4289">MSTFPKSAKDAVFMVGWREMTYFGMATQDKSPVTRQTG</sequence>
<dbReference type="Proteomes" id="UP000215086">
    <property type="component" value="Chromosome"/>
</dbReference>
<protein>
    <submittedName>
        <fullName evidence="1">Uncharacterized protein</fullName>
    </submittedName>
</protein>
<dbReference type="KEGG" id="ttf:THTE_4152"/>
<gene>
    <name evidence="1" type="ORF">THTE_4152</name>
</gene>
<dbReference type="AlphaFoldDB" id="A0A286RLB9"/>
<proteinExistence type="predicted"/>
<accession>A0A286RLB9</accession>
<dbReference type="EMBL" id="CP018477">
    <property type="protein sequence ID" value="ASV76753.1"/>
    <property type="molecule type" value="Genomic_DNA"/>
</dbReference>
<keyword evidence="2" id="KW-1185">Reference proteome</keyword>
<organism evidence="1 2">
    <name type="scientific">Thermogutta terrifontis</name>
    <dbReference type="NCBI Taxonomy" id="1331910"/>
    <lineage>
        <taxon>Bacteria</taxon>
        <taxon>Pseudomonadati</taxon>
        <taxon>Planctomycetota</taxon>
        <taxon>Planctomycetia</taxon>
        <taxon>Pirellulales</taxon>
        <taxon>Thermoguttaceae</taxon>
        <taxon>Thermogutta</taxon>
    </lineage>
</organism>
<evidence type="ECO:0000313" key="2">
    <source>
        <dbReference type="Proteomes" id="UP000215086"/>
    </source>
</evidence>
<evidence type="ECO:0000313" key="1">
    <source>
        <dbReference type="EMBL" id="ASV76753.1"/>
    </source>
</evidence>